<dbReference type="EMBL" id="JAULSV010000001">
    <property type="protein sequence ID" value="KAK0655623.1"/>
    <property type="molecule type" value="Genomic_DNA"/>
</dbReference>
<evidence type="ECO:0000313" key="2">
    <source>
        <dbReference type="EMBL" id="KAK0655623.1"/>
    </source>
</evidence>
<keyword evidence="3" id="KW-1185">Reference proteome</keyword>
<reference evidence="2" key="1">
    <citation type="submission" date="2023-06" db="EMBL/GenBank/DDBJ databases">
        <title>Genome-scale phylogeny and comparative genomics of the fungal order Sordariales.</title>
        <authorList>
            <consortium name="Lawrence Berkeley National Laboratory"/>
            <person name="Hensen N."/>
            <person name="Bonometti L."/>
            <person name="Westerberg I."/>
            <person name="Brannstrom I.O."/>
            <person name="Guillou S."/>
            <person name="Cros-Aarteil S."/>
            <person name="Calhoun S."/>
            <person name="Haridas S."/>
            <person name="Kuo A."/>
            <person name="Mondo S."/>
            <person name="Pangilinan J."/>
            <person name="Riley R."/>
            <person name="Labutti K."/>
            <person name="Andreopoulos B."/>
            <person name="Lipzen A."/>
            <person name="Chen C."/>
            <person name="Yanf M."/>
            <person name="Daum C."/>
            <person name="Ng V."/>
            <person name="Clum A."/>
            <person name="Steindorff A."/>
            <person name="Ohm R."/>
            <person name="Martin F."/>
            <person name="Silar P."/>
            <person name="Natvig D."/>
            <person name="Lalanne C."/>
            <person name="Gautier V."/>
            <person name="Ament-Velasquez S.L."/>
            <person name="Kruys A."/>
            <person name="Hutchinson M.I."/>
            <person name="Powell A.J."/>
            <person name="Barry K."/>
            <person name="Miller A.N."/>
            <person name="Grigoriev I.V."/>
            <person name="Debuchy R."/>
            <person name="Gladieux P."/>
            <person name="Thoren M.H."/>
            <person name="Johannesson H."/>
        </authorList>
    </citation>
    <scope>NUCLEOTIDE SEQUENCE</scope>
    <source>
        <strain evidence="2">SMH2532-1</strain>
    </source>
</reference>
<protein>
    <recommendedName>
        <fullName evidence="1">DUF7907 domain-containing protein</fullName>
    </recommendedName>
</protein>
<sequence>PDLSTSKGFTLIAKVTSDPSSDLASTVNNRVVIAAHTGAGFNVAVLYPSNSSGSIFYQNGTAEQVASGETSIINDEATPPSPFGMQIQSAEQFDVTYPTEHSITINVGYGTKVSFEDKNGIQVLRNGLDEEGTGSFAVCNNTVPYYHGAFWTLMYLYPGEELAEETCVEVMLVPKCAVLEDLPEGSYSSHEFAVDVGCY</sequence>
<dbReference type="InterPro" id="IPR057229">
    <property type="entry name" value="DUF7907"/>
</dbReference>
<dbReference type="Pfam" id="PF25484">
    <property type="entry name" value="DUF7907"/>
    <property type="match status" value="1"/>
</dbReference>
<gene>
    <name evidence="2" type="ORF">B0T16DRAFT_301215</name>
</gene>
<evidence type="ECO:0000313" key="3">
    <source>
        <dbReference type="Proteomes" id="UP001174936"/>
    </source>
</evidence>
<comment type="caution">
    <text evidence="2">The sequence shown here is derived from an EMBL/GenBank/DDBJ whole genome shotgun (WGS) entry which is preliminary data.</text>
</comment>
<feature type="non-terminal residue" evidence="2">
    <location>
        <position position="199"/>
    </location>
</feature>
<proteinExistence type="predicted"/>
<name>A0AA39YN67_9PEZI</name>
<accession>A0AA39YN67</accession>
<feature type="non-terminal residue" evidence="2">
    <location>
        <position position="1"/>
    </location>
</feature>
<dbReference type="Proteomes" id="UP001174936">
    <property type="component" value="Unassembled WGS sequence"/>
</dbReference>
<feature type="domain" description="DUF7907" evidence="1">
    <location>
        <begin position="6"/>
        <end position="176"/>
    </location>
</feature>
<dbReference type="AlphaFoldDB" id="A0AA39YN67"/>
<evidence type="ECO:0000259" key="1">
    <source>
        <dbReference type="Pfam" id="PF25484"/>
    </source>
</evidence>
<organism evidence="2 3">
    <name type="scientific">Cercophora newfieldiana</name>
    <dbReference type="NCBI Taxonomy" id="92897"/>
    <lineage>
        <taxon>Eukaryota</taxon>
        <taxon>Fungi</taxon>
        <taxon>Dikarya</taxon>
        <taxon>Ascomycota</taxon>
        <taxon>Pezizomycotina</taxon>
        <taxon>Sordariomycetes</taxon>
        <taxon>Sordariomycetidae</taxon>
        <taxon>Sordariales</taxon>
        <taxon>Lasiosphaeriaceae</taxon>
        <taxon>Cercophora</taxon>
    </lineage>
</organism>